<gene>
    <name evidence="6" type="primary">pdhA_2</name>
    <name evidence="6" type="ORF">NCTC10918_01668</name>
</gene>
<dbReference type="GO" id="GO:0000287">
    <property type="term" value="F:magnesium ion binding"/>
    <property type="evidence" value="ECO:0007669"/>
    <property type="project" value="UniProtKB-ARBA"/>
</dbReference>
<evidence type="ECO:0000313" key="6">
    <source>
        <dbReference type="EMBL" id="VEJ30389.1"/>
    </source>
</evidence>
<feature type="region of interest" description="Disordered" evidence="4">
    <location>
        <begin position="105"/>
        <end position="141"/>
    </location>
</feature>
<evidence type="ECO:0000256" key="2">
    <source>
        <dbReference type="ARBA" id="ARBA00023002"/>
    </source>
</evidence>
<protein>
    <submittedName>
        <fullName evidence="6">Pyruvate dehydrogenase E1 component subunit alpha</fullName>
        <ecNumber evidence="6">1.2.4.1</ecNumber>
    </submittedName>
</protein>
<evidence type="ECO:0000256" key="1">
    <source>
        <dbReference type="ARBA" id="ARBA00001964"/>
    </source>
</evidence>
<feature type="compositionally biased region" description="Basic residues" evidence="4">
    <location>
        <begin position="108"/>
        <end position="119"/>
    </location>
</feature>
<dbReference type="InterPro" id="IPR001017">
    <property type="entry name" value="DH_E1"/>
</dbReference>
<dbReference type="SUPFAM" id="SSF52518">
    <property type="entry name" value="Thiamin diphosphate-binding fold (THDP-binding)"/>
    <property type="match status" value="1"/>
</dbReference>
<keyword evidence="2 6" id="KW-0560">Oxidoreductase</keyword>
<dbReference type="PANTHER" id="PTHR11516:SF41">
    <property type="entry name" value="3-METHYL-2-OXOBUTANOATE DEHYDROGENASE SUBUNIT ALPHA"/>
    <property type="match status" value="1"/>
</dbReference>
<evidence type="ECO:0000259" key="5">
    <source>
        <dbReference type="Pfam" id="PF00676"/>
    </source>
</evidence>
<dbReference type="GO" id="GO:0006086">
    <property type="term" value="P:pyruvate decarboxylation to acetyl-CoA"/>
    <property type="evidence" value="ECO:0007669"/>
    <property type="project" value="TreeGrafter"/>
</dbReference>
<comment type="cofactor">
    <cofactor evidence="1">
        <name>thiamine diphosphate</name>
        <dbReference type="ChEBI" id="CHEBI:58937"/>
    </cofactor>
</comment>
<keyword evidence="6" id="KW-0670">Pyruvate</keyword>
<dbReference type="AlphaFoldDB" id="A0A448UWX8"/>
<keyword evidence="3" id="KW-0786">Thiamine pyrophosphate</keyword>
<dbReference type="InterPro" id="IPR050642">
    <property type="entry name" value="PDH_E1_Alpha_Subunit"/>
</dbReference>
<accession>A0A448UWX8</accession>
<evidence type="ECO:0000256" key="4">
    <source>
        <dbReference type="SAM" id="MobiDB-lite"/>
    </source>
</evidence>
<sequence>MPNSTLQSPPQQVQNGVSDDLLITAHAAIIAGRHFNQQASNLAKQGYMGAYPSSLGQEACQVAAALALEPADWLFPTYRDSVAVMSRGIDLAEVLSPFHGSSHCGYAPRKRIPPRRQPRSPRIPPTRSGWQWRQNSPVIPR</sequence>
<dbReference type="InterPro" id="IPR029061">
    <property type="entry name" value="THDP-binding"/>
</dbReference>
<dbReference type="EC" id="1.2.4.1" evidence="6"/>
<dbReference type="Pfam" id="PF00676">
    <property type="entry name" value="E1_dh"/>
    <property type="match status" value="1"/>
</dbReference>
<evidence type="ECO:0000256" key="3">
    <source>
        <dbReference type="ARBA" id="ARBA00023052"/>
    </source>
</evidence>
<evidence type="ECO:0000313" key="7">
    <source>
        <dbReference type="Proteomes" id="UP000270988"/>
    </source>
</evidence>
<reference evidence="6 7" key="1">
    <citation type="submission" date="2018-12" db="EMBL/GenBank/DDBJ databases">
        <authorList>
            <consortium name="Pathogen Informatics"/>
        </authorList>
    </citation>
    <scope>NUCLEOTIDE SEQUENCE [LARGE SCALE GENOMIC DNA]</scope>
    <source>
        <strain evidence="6 7">NCTC10918</strain>
    </source>
</reference>
<dbReference type="Proteomes" id="UP000270988">
    <property type="component" value="Chromosome"/>
</dbReference>
<dbReference type="GO" id="GO:0004739">
    <property type="term" value="F:pyruvate dehydrogenase (acetyl-transferring) activity"/>
    <property type="evidence" value="ECO:0007669"/>
    <property type="project" value="UniProtKB-EC"/>
</dbReference>
<name>A0A448UWX8_9MICC</name>
<feature type="compositionally biased region" description="Polar residues" evidence="4">
    <location>
        <begin position="128"/>
        <end position="141"/>
    </location>
</feature>
<dbReference type="Gene3D" id="3.40.50.970">
    <property type="match status" value="1"/>
</dbReference>
<dbReference type="PANTHER" id="PTHR11516">
    <property type="entry name" value="PYRUVATE DEHYDROGENASE E1 COMPONENT, ALPHA SUBUNIT BACTERIAL AND ORGANELLAR"/>
    <property type="match status" value="1"/>
</dbReference>
<dbReference type="EMBL" id="LR134521">
    <property type="protein sequence ID" value="VEJ30389.1"/>
    <property type="molecule type" value="Genomic_DNA"/>
</dbReference>
<organism evidence="6 7">
    <name type="scientific">Rothia dentocariosa</name>
    <dbReference type="NCBI Taxonomy" id="2047"/>
    <lineage>
        <taxon>Bacteria</taxon>
        <taxon>Bacillati</taxon>
        <taxon>Actinomycetota</taxon>
        <taxon>Actinomycetes</taxon>
        <taxon>Micrococcales</taxon>
        <taxon>Micrococcaceae</taxon>
        <taxon>Rothia</taxon>
    </lineage>
</organism>
<proteinExistence type="predicted"/>
<feature type="domain" description="Dehydrogenase E1 component" evidence="5">
    <location>
        <begin position="32"/>
        <end position="102"/>
    </location>
</feature>